<dbReference type="AlphaFoldDB" id="A0A4Y2CAQ0"/>
<keyword evidence="2" id="KW-1185">Reference proteome</keyword>
<proteinExistence type="predicted"/>
<sequence length="97" mass="11478">MKIPKETTELKRVKTVVQNVTVQKPEHQVYNTVPSSTIQYLLHKCSSWNKLLRVAAWCLRVIKNRQRANDKNKTFLIRSEFEEAQKYVQEEAFAEEI</sequence>
<protein>
    <submittedName>
        <fullName evidence="1">Uncharacterized protein</fullName>
    </submittedName>
</protein>
<dbReference type="Proteomes" id="UP000499080">
    <property type="component" value="Unassembled WGS sequence"/>
</dbReference>
<evidence type="ECO:0000313" key="1">
    <source>
        <dbReference type="EMBL" id="GBM01491.1"/>
    </source>
</evidence>
<name>A0A4Y2CAQ0_ARAVE</name>
<organism evidence="1 2">
    <name type="scientific">Araneus ventricosus</name>
    <name type="common">Orbweaver spider</name>
    <name type="synonym">Epeira ventricosa</name>
    <dbReference type="NCBI Taxonomy" id="182803"/>
    <lineage>
        <taxon>Eukaryota</taxon>
        <taxon>Metazoa</taxon>
        <taxon>Ecdysozoa</taxon>
        <taxon>Arthropoda</taxon>
        <taxon>Chelicerata</taxon>
        <taxon>Arachnida</taxon>
        <taxon>Araneae</taxon>
        <taxon>Araneomorphae</taxon>
        <taxon>Entelegynae</taxon>
        <taxon>Araneoidea</taxon>
        <taxon>Araneidae</taxon>
        <taxon>Araneus</taxon>
    </lineage>
</organism>
<dbReference type="EMBL" id="BGPR01000170">
    <property type="protein sequence ID" value="GBM01491.1"/>
    <property type="molecule type" value="Genomic_DNA"/>
</dbReference>
<gene>
    <name evidence="1" type="ORF">AVEN_209303_1</name>
</gene>
<reference evidence="1 2" key="1">
    <citation type="journal article" date="2019" name="Sci. Rep.">
        <title>Orb-weaving spider Araneus ventricosus genome elucidates the spidroin gene catalogue.</title>
        <authorList>
            <person name="Kono N."/>
            <person name="Nakamura H."/>
            <person name="Ohtoshi R."/>
            <person name="Moran D.A.P."/>
            <person name="Shinohara A."/>
            <person name="Yoshida Y."/>
            <person name="Fujiwara M."/>
            <person name="Mori M."/>
            <person name="Tomita M."/>
            <person name="Arakawa K."/>
        </authorList>
    </citation>
    <scope>NUCLEOTIDE SEQUENCE [LARGE SCALE GENOMIC DNA]</scope>
</reference>
<comment type="caution">
    <text evidence="1">The sequence shown here is derived from an EMBL/GenBank/DDBJ whole genome shotgun (WGS) entry which is preliminary data.</text>
</comment>
<accession>A0A4Y2CAQ0</accession>
<evidence type="ECO:0000313" key="2">
    <source>
        <dbReference type="Proteomes" id="UP000499080"/>
    </source>
</evidence>